<organism evidence="6 7">
    <name type="scientific">Antrihabitans cavernicola</name>
    <dbReference type="NCBI Taxonomy" id="2495913"/>
    <lineage>
        <taxon>Bacteria</taxon>
        <taxon>Bacillati</taxon>
        <taxon>Actinomycetota</taxon>
        <taxon>Actinomycetes</taxon>
        <taxon>Mycobacteriales</taxon>
        <taxon>Nocardiaceae</taxon>
        <taxon>Antrihabitans</taxon>
    </lineage>
</organism>
<dbReference type="NCBIfam" id="NF003417">
    <property type="entry name" value="PRK04813.1"/>
    <property type="match status" value="4"/>
</dbReference>
<dbReference type="CDD" id="cd17646">
    <property type="entry name" value="A_NRPS_AB3403-like"/>
    <property type="match status" value="1"/>
</dbReference>
<dbReference type="Gene3D" id="3.30.300.30">
    <property type="match status" value="4"/>
</dbReference>
<dbReference type="InterPro" id="IPR023213">
    <property type="entry name" value="CAT-like_dom_sf"/>
</dbReference>
<dbReference type="OrthoDB" id="2472181at2"/>
<dbReference type="Gene3D" id="3.30.559.30">
    <property type="entry name" value="Nonribosomal peptide synthetase, condensation domain"/>
    <property type="match status" value="4"/>
</dbReference>
<evidence type="ECO:0000259" key="5">
    <source>
        <dbReference type="PROSITE" id="PS50075"/>
    </source>
</evidence>
<keyword evidence="7" id="KW-1185">Reference proteome</keyword>
<evidence type="ECO:0000256" key="1">
    <source>
        <dbReference type="ARBA" id="ARBA00001957"/>
    </source>
</evidence>
<dbReference type="InterPro" id="IPR006162">
    <property type="entry name" value="Ppantetheine_attach_site"/>
</dbReference>
<sequence length="4469" mass="480472">MAPIDSSAAFPLSPAQSALWFAQHLAPEVPLTVAQYVDLKGDLDIALLAKAANTVGVEMQVGQLRLLTVDGEPHQIVDPDIELKTTVVDLRDEADPQEAALTWMHKHSSSPIDIERDPLAANFVLHLGEQDYIWYTRVHHIVIDGFGAMTVLNRMAELYTAAVENNIPTASMAHSLTAVYATQTAYQNSARCESDKHYWATQLDGLPEAPSLAGRLLPASAGRWNESGILDDTTSRLLAGAVNRYETHTSTLITAALAAYISAITDSTDVVLSLPVTARTNAILRRSAGMVSNVLPLHVRVTASTNVGDLIENVSNQLAGALRHQRYRHEDIRRENGDGNQARGFFGPMINIMLFHSEIQLGTLTGALHLLSTGPVEDLSVNIYNSVGGSRTHVDFEANPDTYSEDDVRNHHQRFLSFFERFLAAGTRAKVSNLELMHPSERERILETWNATDAQVPATTLADMFAEQAVRTPDSTALVFGAESMTYAELDRRSNKMARLLIDAGVGPEAIVGLAIRRSFDLLVGMYATVKAGGAYLPIDPDHPAERTEYVLEQAQPVVTLTVSRDRVDLPSGTRTLDVDTVDLSAFDGSRVTDSDRLADLGSDNTAYVIYTSGSTGKPKGVAVTHAGIVNRLCWMQHEYRLDDSDAVVQKTPATFDVSVWEFFWPLQVGARLVIAAPDGHRDPAYLAGLIAEHGVTTAHFVPSMLAVFVDDPTASRCTSLRRVFCSGEALATETVDKFATLLPARIHNLYGPTEASVDVSYWECSAHARVVPIGAPVWNTQLYVLDAKLELVPTGATGELYIAGTQLARGYLSRGDLTAGRFVANPLGTNGSRMYRTGDLARWRPDGNLEYLGRTDFQVKVRGLRIELGEIESALLAATSVARAVCVARPAAHGGDELVGYVVATEKGAIEVGDLRESLTRTLPSYMVPASFVVLDELPLSSNGKVDRKALPAPVAPAADGPVRGARNDADATLLRIVSDVLGKTNIGIDDSFFDLGGDSLVASRVIARINAELGAELGIRDLFEAPTVAGLARRITGTDVAIAATQLAPMPRPERVPLSLAQQRLWFLNRFDKTSPVYNMPFAVRLTGELDPSSLDLALTDVIARHESLRTTFPDSADGPHQLIHNADALTMVGDPIDVDSDQIDARLIEFASRGFDLIVDRPIRSRLFRTAADEHVLAIVLHHIAGDGWSFAPLARDIMTAFAARSTGTAPVWSPLPVQYADYALWQRAELGSEDDSTSRLRKQIDHWTQTLAGLPDQLDLPLDRKRPLRPSYAGGTHSFVIDADTHRRLDEIGRAGGASMFMVLHAALSVLLARLSGTTDIAIGSPIAGRGERALDDLVGMFVNTLVLRTEVDPGAGFDALLDVIKDADLTAFANADVPFERLVDALQPERSTSRHPLFQVMLSYERSADIDVNFAGLAASASPIMGDIAKFDLQLGITEPATPGADLTAQFVYATDLFDPSTIASFANRLTLLLQGIVDDPSAPVGDLPILDGWEALRLCPLATVPAEPATTLAEILTEAAQRNPETVALRCDGKEMSYRELDGQSNKLARVLISHGVGPENVVAIALPRSIASVVSIWAVAKAGAAYLPIDPSYPADRIAHMVSDSGMVLGITTGAHSSALPESAWLLLDSDAVANQHYDADAGPIADSELAQARNTAQPAYLIYTSGSTGVPKAVAVTHAGIASFACEEVARFQVSRYSRTLHFSSPSFDASVLELLMGFTAGATVVIAPTDIYGGAELARLLADEHVTHAFVTPAALATMDSATLPELTTVIVGGDACSDDLVATWSTGRAMFNAYGPTEATVAATITSPMSAGAPVTIGEPIRGARLSVLDRRLNPVPLGVPGELYLAGPGLARGYLGRQGLSAGRFVADPRGTGSRMYRTGDLVVISGNRTLRFLGRADDQVKLRGYRIELREIDSALMADPAVSFALTVIHRDDAGRSRLASYITTTDSTADVADILAGVRNTLPEYMIPAAVTVLDQVPMTTAGKIDRRALPQPQFAVPTASREARTDAERRVAAVFTSVLGCDSVGVDDSFFDLGGNSLLATRLASGIGEAFGTEVEVRTIFDSPTISALLERLDGSSASGRAPLARVTPRPTTVPLSLAQQRLWFLNQFDATSSAYNIAFAIHFVGEVNVSALQYAFADVIERHESLRTIFPSSDEGPRQLVVDADKSVPDLSITDVDAARATEILESAARTGFDLTAETPLRVTLVHNTEHNTVSAAVVVHHIAADGWSMAPLTADLMTAYRARLIGTDPEWAPLPVQYADYTLWQRKALGDDSDSDSVAGAQLEYWTTALADIPDELPLPYDRVRPAAPTFAGSTVPVTVPAELQKSLSALARRNDVSLFMVVHTALAVLLRHATGARDITIGSPIAGRRDTKLDSLIGMFVNTLVLRTEVDPHESFDTMLGAGKDTVLAAMANAEIPFERLVEAINPDRGSARHPLFQVALSFDDVAIPNLEMPGVTMTAEALDLGLSKFDLELRVAGGSATERTFEFVYSSELFDESTIRTLSQRLITVLTAVAASPSAPVGQIDVLTRSEQESLVPAWGAVPSDPYTLAEYFDATVAAHPERTAIRSGREHLTYRQLGERANRLARALIQRGVRADDIVALGLSRSIDSVVGALAVTKTGAAYLPVDPNYPAERIAHMLSDSAAVLGMTTADDRARMPGGIEWMNVDGVELALAGEPVLDWERTRTTRIDDVAYVIYTSGSTGIPKGVAVTHRGLSNFADEERERFAIDTNSRTLHFASPSFDASVLELLLAISAGATMVIAPTDVYGGDELAELLEEQRVTHAFITPAALASIDSDRWPLPELRVLAVGGEAYGSDLIARWSTNRSMFNVYGPTETTIVATVSDPMTTGGAISIGRPLRGVRAVVLDELLRSVPTGVPGDLYLAGNGLARGYLGRAGLTADRFVADPFGVTGDRMYRTGDVVRWDRDGNLAFVGRSDDQVKVRGFRIELGEIDAAVVSHEGVRFAHTEVRNDDSGTQRIVTFVVLTEDPTAVLAIREHAATRLPVHMVPSAFVVLDEIPLSPTGKLDRRGLPEPVFAAIDAGSSREPSTRNEQLVASIVADVVGATAVGADDNFFDIGGNSLLATQLVSRIATATGHRVAVRDVFQTPTVAALAARLGAEGDRGDQLALVSMERPDRIPLSLAQQRLWFLNRFDTSSGAYNIPLALRLGGAVDAEAFELAIRDVQQRHETLRTVFPDSHDGPHQEVRTIDEVGITLHREHVDVDAMDVTGHEFFAEGFDLTSMVPLRAALFSNTADQHVLVLVIHHIVMDGWSLAPLAADLMQAYAARTAGNGPEWAELDVQYADYTLWQRAVLGDEADPSSLAATQLEFWRTTLVGLPEHLDLPSDRPRPPTPSYRGGSARTQVTADVHRGLTEIARAHDASLFMVLHTALAVLLHRLANTDDVAIGTAIAGRGEQALDKLVGMFVGTLVLRTDVQPALSFTELLANVRGNDLDAFENADIPFERLVEVLNPTRSTSHHPLFQVMLSVQNQVPTAVELPGLQVEAAEIDSAVAKFDMQFTLTESYTDDRSADGIGVMIDYATDLFDHETAEQVARRFVNLLNAVVSHPATPVGDLEILAPAEISALAPVHGMDTGSAVPLPEVFAAAVEANPHGVALSSNGIELTYTELDDRSTQLARVLADLGVGPETYVALGIPRSIESVLAVVAVTKTGAAFVPVDPNYPSDRIAHMLTDSRAAIGLTTAADRDRLPSTLDWLTLDDAEFSSYVAQMPAEPITDADRTTPLLLEHPAYLVYTSGSTGTPKGVIVSHGGISNFASETQKRFDVRHESRVLHFATPSFDAAMLDLLFALGGGATLVIAPVGIYGGRDLSELLAAERITHSFITTAALSTVDPELVTDLTHVLVGGEACPPELVSRWATGRNLYNVYGPTETTIVTTMGAPMAPGTPITIGGPIRGVSAMVLDGRLHPVPVGVTGELYLAGPELARGYQHRPGLTSERFVANPHGKPGERMYRTGDLVRWSSRTAAREIEYVGRTDHQVKIRGFRIELGEIDVALSQHAAVEFSTTIGHELPSGATALVSYVKLAQGHAPAVADLTEHLAGLVPNYMVPQSITLLDTLPLTPVGKLDRKALPAPVFTTHEHREPTTDAEKAICQAFAEVLALDTVSAEDSFFELGGNSLLATRVVAILRDEHDLDVPMQALFTDPTPAGMAHRIGITGGSAAAAIEASLETVLPVRPQGTLAPLFCVHPAIGLSWCYTGLLSHIESDRPVYGLQSPMLSGEDEPFDSIEEVAERYISEIKSIRPEGPYHLLGWSLGGLIAHEMAVQLKRNGDDVALLTMLDSFVLSDEHVEDAQPSVAELLEEFGPAVEKPAEDVTLEDAAEMIRKQPGPFEALTASHLERMYAGYANGTDLAYKFEPGTFDGEVLFFTAAADVTNLADPTRNASAWRPFVRGGIHDYAVDCEHSAMTTPESLAEIGPVLHRYLEISR</sequence>
<dbReference type="InterPro" id="IPR001242">
    <property type="entry name" value="Condensation_dom"/>
</dbReference>
<dbReference type="InterPro" id="IPR029058">
    <property type="entry name" value="AB_hydrolase_fold"/>
</dbReference>
<dbReference type="FunFam" id="2.30.38.10:FF:000001">
    <property type="entry name" value="Non-ribosomal peptide synthetase PvdI"/>
    <property type="match status" value="1"/>
</dbReference>
<dbReference type="Pfam" id="PF13193">
    <property type="entry name" value="AMP-binding_C"/>
    <property type="match status" value="4"/>
</dbReference>
<dbReference type="GO" id="GO:0008610">
    <property type="term" value="P:lipid biosynthetic process"/>
    <property type="evidence" value="ECO:0007669"/>
    <property type="project" value="UniProtKB-ARBA"/>
</dbReference>
<dbReference type="GO" id="GO:0043041">
    <property type="term" value="P:amino acid activation for nonribosomal peptide biosynthetic process"/>
    <property type="evidence" value="ECO:0007669"/>
    <property type="project" value="TreeGrafter"/>
</dbReference>
<dbReference type="InterPro" id="IPR025110">
    <property type="entry name" value="AMP-bd_C"/>
</dbReference>
<dbReference type="SUPFAM" id="SSF53474">
    <property type="entry name" value="alpha/beta-Hydrolases"/>
    <property type="match status" value="1"/>
</dbReference>
<dbReference type="InterPro" id="IPR036736">
    <property type="entry name" value="ACP-like_sf"/>
</dbReference>
<dbReference type="Pfam" id="PF00550">
    <property type="entry name" value="PP-binding"/>
    <property type="match status" value="4"/>
</dbReference>
<reference evidence="6 7" key="1">
    <citation type="submission" date="2019-07" db="EMBL/GenBank/DDBJ databases">
        <title>Rhodococcus cavernicolus sp. nov., isolated from a cave.</title>
        <authorList>
            <person name="Lee S.D."/>
        </authorList>
    </citation>
    <scope>NUCLEOTIDE SEQUENCE [LARGE SCALE GENOMIC DNA]</scope>
    <source>
        <strain evidence="6 7">C1-24</strain>
    </source>
</reference>
<comment type="cofactor">
    <cofactor evidence="1">
        <name>pantetheine 4'-phosphate</name>
        <dbReference type="ChEBI" id="CHEBI:47942"/>
    </cofactor>
</comment>
<dbReference type="InterPro" id="IPR020806">
    <property type="entry name" value="PKS_PP-bd"/>
</dbReference>
<dbReference type="SUPFAM" id="SSF56801">
    <property type="entry name" value="Acetyl-CoA synthetase-like"/>
    <property type="match status" value="4"/>
</dbReference>
<evidence type="ECO:0000256" key="2">
    <source>
        <dbReference type="ARBA" id="ARBA00022450"/>
    </source>
</evidence>
<dbReference type="InterPro" id="IPR020845">
    <property type="entry name" value="AMP-binding_CS"/>
</dbReference>
<keyword evidence="2" id="KW-0596">Phosphopantetheine</keyword>
<dbReference type="FunFam" id="3.40.50.980:FF:000001">
    <property type="entry name" value="Non-ribosomal peptide synthetase"/>
    <property type="match status" value="4"/>
</dbReference>
<evidence type="ECO:0000256" key="3">
    <source>
        <dbReference type="ARBA" id="ARBA00022553"/>
    </source>
</evidence>
<evidence type="ECO:0000313" key="6">
    <source>
        <dbReference type="EMBL" id="KAA0021323.1"/>
    </source>
</evidence>
<dbReference type="FunFam" id="3.30.300.30:FF:000010">
    <property type="entry name" value="Enterobactin synthetase component F"/>
    <property type="match status" value="1"/>
</dbReference>
<dbReference type="InterPro" id="IPR000873">
    <property type="entry name" value="AMP-dep_synth/lig_dom"/>
</dbReference>
<evidence type="ECO:0000256" key="4">
    <source>
        <dbReference type="SAM" id="MobiDB-lite"/>
    </source>
</evidence>
<dbReference type="SUPFAM" id="SSF52777">
    <property type="entry name" value="CoA-dependent acyltransferases"/>
    <property type="match status" value="8"/>
</dbReference>
<dbReference type="InterPro" id="IPR045851">
    <property type="entry name" value="AMP-bd_C_sf"/>
</dbReference>
<dbReference type="Pfam" id="PF00668">
    <property type="entry name" value="Condensation"/>
    <property type="match status" value="4"/>
</dbReference>
<dbReference type="Gene3D" id="3.40.50.1820">
    <property type="entry name" value="alpha/beta hydrolase"/>
    <property type="match status" value="1"/>
</dbReference>
<dbReference type="Pfam" id="PF00501">
    <property type="entry name" value="AMP-binding"/>
    <property type="match status" value="4"/>
</dbReference>
<dbReference type="GO" id="GO:0044550">
    <property type="term" value="P:secondary metabolite biosynthetic process"/>
    <property type="evidence" value="ECO:0007669"/>
    <property type="project" value="UniProtKB-ARBA"/>
</dbReference>
<feature type="domain" description="Carrier" evidence="5">
    <location>
        <begin position="4124"/>
        <end position="4199"/>
    </location>
</feature>
<comment type="caution">
    <text evidence="6">The sequence shown here is derived from an EMBL/GenBank/DDBJ whole genome shotgun (WGS) entry which is preliminary data.</text>
</comment>
<dbReference type="PANTHER" id="PTHR45527">
    <property type="entry name" value="NONRIBOSOMAL PEPTIDE SYNTHETASE"/>
    <property type="match status" value="1"/>
</dbReference>
<dbReference type="Gene3D" id="2.30.38.10">
    <property type="entry name" value="Luciferase, Domain 3"/>
    <property type="match status" value="4"/>
</dbReference>
<dbReference type="InterPro" id="IPR010071">
    <property type="entry name" value="AA_adenyl_dom"/>
</dbReference>
<name>A0A5A7S9R3_9NOCA</name>
<dbReference type="CDD" id="cd19540">
    <property type="entry name" value="LCL_NRPS-like"/>
    <property type="match status" value="3"/>
</dbReference>
<dbReference type="PANTHER" id="PTHR45527:SF14">
    <property type="entry name" value="PLIPASTATIN SYNTHASE SUBUNIT B"/>
    <property type="match status" value="1"/>
</dbReference>
<dbReference type="InterPro" id="IPR009081">
    <property type="entry name" value="PP-bd_ACP"/>
</dbReference>
<feature type="domain" description="Carrier" evidence="5">
    <location>
        <begin position="3066"/>
        <end position="3141"/>
    </location>
</feature>
<dbReference type="FunFam" id="3.40.50.12780:FF:000012">
    <property type="entry name" value="Non-ribosomal peptide synthetase"/>
    <property type="match status" value="2"/>
</dbReference>
<dbReference type="Proteomes" id="UP000322244">
    <property type="component" value="Unassembled WGS sequence"/>
</dbReference>
<dbReference type="PROSITE" id="PS50075">
    <property type="entry name" value="CARRIER"/>
    <property type="match status" value="4"/>
</dbReference>
<dbReference type="SUPFAM" id="SSF47336">
    <property type="entry name" value="ACP-like"/>
    <property type="match status" value="4"/>
</dbReference>
<feature type="domain" description="Carrier" evidence="5">
    <location>
        <begin position="2016"/>
        <end position="2091"/>
    </location>
</feature>
<dbReference type="Gene3D" id="3.30.559.10">
    <property type="entry name" value="Chloramphenicol acetyltransferase-like domain"/>
    <property type="match status" value="4"/>
</dbReference>
<protein>
    <submittedName>
        <fullName evidence="6">Amino acid adenylation domain-containing protein</fullName>
    </submittedName>
</protein>
<accession>A0A5A7S9R3</accession>
<dbReference type="NCBIfam" id="TIGR01733">
    <property type="entry name" value="AA-adenyl-dom"/>
    <property type="match status" value="4"/>
</dbReference>
<dbReference type="EMBL" id="VLNY01000010">
    <property type="protein sequence ID" value="KAA0021323.1"/>
    <property type="molecule type" value="Genomic_DNA"/>
</dbReference>
<dbReference type="Gene3D" id="3.40.50.980">
    <property type="match status" value="8"/>
</dbReference>
<feature type="region of interest" description="Disordered" evidence="4">
    <location>
        <begin position="3361"/>
        <end position="3382"/>
    </location>
</feature>
<dbReference type="RefSeq" id="WP_149431827.1">
    <property type="nucleotide sequence ID" value="NZ_VLNY01000010.1"/>
</dbReference>
<dbReference type="GO" id="GO:0031177">
    <property type="term" value="F:phosphopantetheine binding"/>
    <property type="evidence" value="ECO:0007669"/>
    <property type="project" value="InterPro"/>
</dbReference>
<dbReference type="FunFam" id="3.40.50.980:FF:000002">
    <property type="entry name" value="Enterobactin synthetase component F"/>
    <property type="match status" value="1"/>
</dbReference>
<dbReference type="GO" id="GO:0072330">
    <property type="term" value="P:monocarboxylic acid biosynthetic process"/>
    <property type="evidence" value="ECO:0007669"/>
    <property type="project" value="UniProtKB-ARBA"/>
</dbReference>
<proteinExistence type="predicted"/>
<feature type="compositionally biased region" description="Basic and acidic residues" evidence="4">
    <location>
        <begin position="3361"/>
        <end position="3370"/>
    </location>
</feature>
<dbReference type="InterPro" id="IPR001031">
    <property type="entry name" value="Thioesterase"/>
</dbReference>
<gene>
    <name evidence="6" type="ORF">FOY51_18925</name>
</gene>
<evidence type="ECO:0000313" key="7">
    <source>
        <dbReference type="Proteomes" id="UP000322244"/>
    </source>
</evidence>
<dbReference type="FunFam" id="1.10.1200.10:FF:000016">
    <property type="entry name" value="Non-ribosomal peptide synthase"/>
    <property type="match status" value="1"/>
</dbReference>
<dbReference type="GO" id="GO:0003824">
    <property type="term" value="F:catalytic activity"/>
    <property type="evidence" value="ECO:0007669"/>
    <property type="project" value="InterPro"/>
</dbReference>
<dbReference type="PROSITE" id="PS00012">
    <property type="entry name" value="PHOSPHOPANTETHEINE"/>
    <property type="match status" value="3"/>
</dbReference>
<dbReference type="PROSITE" id="PS00455">
    <property type="entry name" value="AMP_BINDING"/>
    <property type="match status" value="4"/>
</dbReference>
<feature type="domain" description="Carrier" evidence="5">
    <location>
        <begin position="966"/>
        <end position="1041"/>
    </location>
</feature>
<dbReference type="Pfam" id="PF00975">
    <property type="entry name" value="Thioesterase"/>
    <property type="match status" value="1"/>
</dbReference>
<keyword evidence="3" id="KW-0597">Phosphoprotein</keyword>
<dbReference type="UniPathway" id="UPA00011"/>
<dbReference type="Gene3D" id="1.10.1200.10">
    <property type="entry name" value="ACP-like"/>
    <property type="match status" value="3"/>
</dbReference>
<dbReference type="SMART" id="SM00823">
    <property type="entry name" value="PKS_PP"/>
    <property type="match status" value="4"/>
</dbReference>
<dbReference type="GO" id="GO:0005829">
    <property type="term" value="C:cytosol"/>
    <property type="evidence" value="ECO:0007669"/>
    <property type="project" value="TreeGrafter"/>
</dbReference>